<sequence length="355" mass="38580">MHHFVAHFDGVEGWLGGKDSSCLKERPHVVVDQGEQQTPDVTAVDIGIAQNDDPAVSSLVKVEIGPRACTDCGEERLSLSVFYDLFERGFTSVDYLSAQRKHGHVLGVASGLGRPGSGISLYDQKLCINTVPSAISELVGHRPRVEIGGLSASIKGGLGRHPIDDSLSDFVSEGRNMGLLASALDPVCEVISNNLVHDALNSRRTEFLFGLALELRLWERHFYGSNHALLDIAFLGAVLAYLCKPGQLLCARKQHIVRDLGHGTLKTSYVRATFNCGNGIDEAAKNGFEPFHPPNRNIHGAGSLDYLHDAIYGNLLFEGSLTVQGNDLGNRLAKRQGLYKVSQAAFSYELFGLSW</sequence>
<protein>
    <submittedName>
        <fullName evidence="1">Unannotated protein</fullName>
    </submittedName>
</protein>
<dbReference type="EMBL" id="CAFBMG010000280">
    <property type="protein sequence ID" value="CAB4923784.1"/>
    <property type="molecule type" value="Genomic_DNA"/>
</dbReference>
<reference evidence="1" key="1">
    <citation type="submission" date="2020-05" db="EMBL/GenBank/DDBJ databases">
        <authorList>
            <person name="Chiriac C."/>
            <person name="Salcher M."/>
            <person name="Ghai R."/>
            <person name="Kavagutti S V."/>
        </authorList>
    </citation>
    <scope>NUCLEOTIDE SEQUENCE</scope>
</reference>
<dbReference type="AlphaFoldDB" id="A0A6J7HZ79"/>
<name>A0A6J7HZ79_9ZZZZ</name>
<evidence type="ECO:0000313" key="1">
    <source>
        <dbReference type="EMBL" id="CAB4923784.1"/>
    </source>
</evidence>
<proteinExistence type="predicted"/>
<organism evidence="1">
    <name type="scientific">freshwater metagenome</name>
    <dbReference type="NCBI Taxonomy" id="449393"/>
    <lineage>
        <taxon>unclassified sequences</taxon>
        <taxon>metagenomes</taxon>
        <taxon>ecological metagenomes</taxon>
    </lineage>
</organism>
<gene>
    <name evidence="1" type="ORF">UFOPK3519_02074</name>
</gene>
<accession>A0A6J7HZ79</accession>